<dbReference type="InterPro" id="IPR050655">
    <property type="entry name" value="Plant_B3_domain"/>
</dbReference>
<evidence type="ECO:0000313" key="9">
    <source>
        <dbReference type="Proteomes" id="UP000596660"/>
    </source>
</evidence>
<keyword evidence="5" id="KW-0539">Nucleus</keyword>
<dbReference type="PANTHER" id="PTHR31920:SF140">
    <property type="entry name" value="B3 DOMAIN-CONTAINING TRANSCRIPTION FACTOR VRN1-LIKE"/>
    <property type="match status" value="1"/>
</dbReference>
<dbReference type="InterPro" id="IPR015300">
    <property type="entry name" value="DNA-bd_pseudobarrel_sf"/>
</dbReference>
<dbReference type="GO" id="GO:0003677">
    <property type="term" value="F:DNA binding"/>
    <property type="evidence" value="ECO:0007669"/>
    <property type="project" value="UniProtKB-KW"/>
</dbReference>
<dbReference type="Gene3D" id="2.40.330.10">
    <property type="entry name" value="DNA-binding pseudobarrel domain"/>
    <property type="match status" value="3"/>
</dbReference>
<dbReference type="SUPFAM" id="SSF101936">
    <property type="entry name" value="DNA-binding pseudobarrel domain"/>
    <property type="match status" value="3"/>
</dbReference>
<accession>A0A803LRE5</accession>
<feature type="domain" description="TF-B3" evidence="7">
    <location>
        <begin position="4"/>
        <end position="100"/>
    </location>
</feature>
<feature type="compositionally biased region" description="Acidic residues" evidence="6">
    <location>
        <begin position="307"/>
        <end position="316"/>
    </location>
</feature>
<dbReference type="SMART" id="SM01019">
    <property type="entry name" value="B3"/>
    <property type="match status" value="3"/>
</dbReference>
<name>A0A803LRE5_CHEQI</name>
<evidence type="ECO:0000256" key="6">
    <source>
        <dbReference type="SAM" id="MobiDB-lite"/>
    </source>
</evidence>
<feature type="region of interest" description="Disordered" evidence="6">
    <location>
        <begin position="281"/>
        <end position="316"/>
    </location>
</feature>
<feature type="domain" description="TF-B3" evidence="7">
    <location>
        <begin position="174"/>
        <end position="270"/>
    </location>
</feature>
<dbReference type="Proteomes" id="UP000596660">
    <property type="component" value="Unplaced"/>
</dbReference>
<dbReference type="Gramene" id="AUR62017524-RA">
    <property type="protein sequence ID" value="AUR62017524-RA:cds"/>
    <property type="gene ID" value="AUR62017524"/>
</dbReference>
<evidence type="ECO:0000259" key="7">
    <source>
        <dbReference type="PROSITE" id="PS50863"/>
    </source>
</evidence>
<feature type="compositionally biased region" description="Basic and acidic residues" evidence="6">
    <location>
        <begin position="286"/>
        <end position="306"/>
    </location>
</feature>
<dbReference type="PROSITE" id="PS50863">
    <property type="entry name" value="B3"/>
    <property type="match status" value="3"/>
</dbReference>
<dbReference type="InterPro" id="IPR003340">
    <property type="entry name" value="B3_DNA-bd"/>
</dbReference>
<dbReference type="PANTHER" id="PTHR31920">
    <property type="entry name" value="B3 DOMAIN-CONTAINING"/>
    <property type="match status" value="1"/>
</dbReference>
<dbReference type="AlphaFoldDB" id="A0A803LRE5"/>
<evidence type="ECO:0000256" key="5">
    <source>
        <dbReference type="ARBA" id="ARBA00023242"/>
    </source>
</evidence>
<dbReference type="Pfam" id="PF02362">
    <property type="entry name" value="B3"/>
    <property type="match status" value="3"/>
</dbReference>
<keyword evidence="2" id="KW-0805">Transcription regulation</keyword>
<evidence type="ECO:0000256" key="1">
    <source>
        <dbReference type="ARBA" id="ARBA00004123"/>
    </source>
</evidence>
<dbReference type="OMA" id="IADEDTH"/>
<organism evidence="8 9">
    <name type="scientific">Chenopodium quinoa</name>
    <name type="common">Quinoa</name>
    <dbReference type="NCBI Taxonomy" id="63459"/>
    <lineage>
        <taxon>Eukaryota</taxon>
        <taxon>Viridiplantae</taxon>
        <taxon>Streptophyta</taxon>
        <taxon>Embryophyta</taxon>
        <taxon>Tracheophyta</taxon>
        <taxon>Spermatophyta</taxon>
        <taxon>Magnoliopsida</taxon>
        <taxon>eudicotyledons</taxon>
        <taxon>Gunneridae</taxon>
        <taxon>Pentapetalae</taxon>
        <taxon>Caryophyllales</taxon>
        <taxon>Chenopodiaceae</taxon>
        <taxon>Chenopodioideae</taxon>
        <taxon>Atripliceae</taxon>
        <taxon>Chenopodium</taxon>
    </lineage>
</organism>
<comment type="subcellular location">
    <subcellularLocation>
        <location evidence="1">Nucleus</location>
    </subcellularLocation>
</comment>
<evidence type="ECO:0000313" key="8">
    <source>
        <dbReference type="EnsemblPlants" id="AUR62017524-RA:cds"/>
    </source>
</evidence>
<dbReference type="EnsemblPlants" id="AUR62017524-RA">
    <property type="protein sequence ID" value="AUR62017524-RA:cds"/>
    <property type="gene ID" value="AUR62017524"/>
</dbReference>
<evidence type="ECO:0000256" key="2">
    <source>
        <dbReference type="ARBA" id="ARBA00023015"/>
    </source>
</evidence>
<evidence type="ECO:0000256" key="3">
    <source>
        <dbReference type="ARBA" id="ARBA00023125"/>
    </source>
</evidence>
<keyword evidence="4" id="KW-0804">Transcription</keyword>
<dbReference type="CDD" id="cd10017">
    <property type="entry name" value="B3_DNA"/>
    <property type="match status" value="3"/>
</dbReference>
<sequence length="468" mass="54292">MINYLITDIFLATSFYGKQKIPEKYVKTYYEEQLANDYVTLRVNDGKIWRVELFKEGGKVWLSKGWECFVKKYSLKYGYFLLFRFDDIKYEYHVTIFDTTCFEIEYDQEFDNHTKGQQLIKISSQKEGVDQDDNNDHGVISTDAKGVVDFDENKSIIESLEAFKSENPHFKVVMEYQKMKLVTSKSPILRIPVVFVKKYGEQLSDDVYLNVPNSEKPWKVEMKKENTDMSLGKGWQDFVEFYNLEYGHLLVFRLDGGLQSHFYVVILDKSGTEIDYPVRNSHVSKRSADSRELKNGVREDHSHHTEEADDVSLETFDESSPKLNTIDSVINLDTSDSDDVEGVSFNSKGNDEMRKKNLKKKLDGLKSQYPHFKSIMCPSHVRNKYTLSVPFNSHASTYFPSDKSEKIILKGPTGKNHAVGYYLGKKHAQLLSGWKHFVWDNHLKVGDACMFELVSRKPNFYKVSIHRG</sequence>
<evidence type="ECO:0000256" key="4">
    <source>
        <dbReference type="ARBA" id="ARBA00023163"/>
    </source>
</evidence>
<proteinExistence type="predicted"/>
<keyword evidence="3" id="KW-0238">DNA-binding</keyword>
<feature type="domain" description="TF-B3" evidence="7">
    <location>
        <begin position="372"/>
        <end position="468"/>
    </location>
</feature>
<reference evidence="8" key="2">
    <citation type="submission" date="2021-03" db="UniProtKB">
        <authorList>
            <consortium name="EnsemblPlants"/>
        </authorList>
    </citation>
    <scope>IDENTIFICATION</scope>
</reference>
<protein>
    <recommendedName>
        <fullName evidence="7">TF-B3 domain-containing protein</fullName>
    </recommendedName>
</protein>
<keyword evidence="9" id="KW-1185">Reference proteome</keyword>
<dbReference type="GO" id="GO:0005634">
    <property type="term" value="C:nucleus"/>
    <property type="evidence" value="ECO:0007669"/>
    <property type="project" value="UniProtKB-SubCell"/>
</dbReference>
<reference evidence="8" key="1">
    <citation type="journal article" date="2017" name="Nature">
        <title>The genome of Chenopodium quinoa.</title>
        <authorList>
            <person name="Jarvis D.E."/>
            <person name="Ho Y.S."/>
            <person name="Lightfoot D.J."/>
            <person name="Schmoeckel S.M."/>
            <person name="Li B."/>
            <person name="Borm T.J.A."/>
            <person name="Ohyanagi H."/>
            <person name="Mineta K."/>
            <person name="Michell C.T."/>
            <person name="Saber N."/>
            <person name="Kharbatia N.M."/>
            <person name="Rupper R.R."/>
            <person name="Sharp A.R."/>
            <person name="Dally N."/>
            <person name="Boughton B.A."/>
            <person name="Woo Y.H."/>
            <person name="Gao G."/>
            <person name="Schijlen E.G.W.M."/>
            <person name="Guo X."/>
            <person name="Momin A.A."/>
            <person name="Negrao S."/>
            <person name="Al-Babili S."/>
            <person name="Gehring C."/>
            <person name="Roessner U."/>
            <person name="Jung C."/>
            <person name="Murphy K."/>
            <person name="Arold S.T."/>
            <person name="Gojobori T."/>
            <person name="van der Linden C.G."/>
            <person name="van Loo E.N."/>
            <person name="Jellen E.N."/>
            <person name="Maughan P.J."/>
            <person name="Tester M."/>
        </authorList>
    </citation>
    <scope>NUCLEOTIDE SEQUENCE [LARGE SCALE GENOMIC DNA]</scope>
    <source>
        <strain evidence="8">cv. PI 614886</strain>
    </source>
</reference>